<accession>A0AA39JZF7</accession>
<comment type="caution">
    <text evidence="2">The sequence shown here is derived from an EMBL/GenBank/DDBJ whole genome shotgun (WGS) entry which is preliminary data.</text>
</comment>
<dbReference type="GeneID" id="85366864"/>
<evidence type="ECO:0000256" key="1">
    <source>
        <dbReference type="SAM" id="Phobius"/>
    </source>
</evidence>
<evidence type="ECO:0000313" key="2">
    <source>
        <dbReference type="EMBL" id="KAK0450309.1"/>
    </source>
</evidence>
<evidence type="ECO:0008006" key="4">
    <source>
        <dbReference type="Google" id="ProtNLM"/>
    </source>
</evidence>
<gene>
    <name evidence="2" type="ORF">EV420DRAFT_748358</name>
</gene>
<dbReference type="AlphaFoldDB" id="A0AA39JZF7"/>
<name>A0AA39JZF7_ARMTA</name>
<proteinExistence type="predicted"/>
<keyword evidence="3" id="KW-1185">Reference proteome</keyword>
<keyword evidence="1" id="KW-0812">Transmembrane</keyword>
<organism evidence="2 3">
    <name type="scientific">Armillaria tabescens</name>
    <name type="common">Ringless honey mushroom</name>
    <name type="synonym">Agaricus tabescens</name>
    <dbReference type="NCBI Taxonomy" id="1929756"/>
    <lineage>
        <taxon>Eukaryota</taxon>
        <taxon>Fungi</taxon>
        <taxon>Dikarya</taxon>
        <taxon>Basidiomycota</taxon>
        <taxon>Agaricomycotina</taxon>
        <taxon>Agaricomycetes</taxon>
        <taxon>Agaricomycetidae</taxon>
        <taxon>Agaricales</taxon>
        <taxon>Marasmiineae</taxon>
        <taxon>Physalacriaceae</taxon>
        <taxon>Desarmillaria</taxon>
    </lineage>
</organism>
<feature type="transmembrane region" description="Helical" evidence="1">
    <location>
        <begin position="99"/>
        <end position="118"/>
    </location>
</feature>
<protein>
    <recommendedName>
        <fullName evidence="4">Hydrophobin</fullName>
    </recommendedName>
</protein>
<dbReference type="Proteomes" id="UP001175211">
    <property type="component" value="Unassembled WGS sequence"/>
</dbReference>
<dbReference type="EMBL" id="JAUEPS010000036">
    <property type="protein sequence ID" value="KAK0450309.1"/>
    <property type="molecule type" value="Genomic_DNA"/>
</dbReference>
<evidence type="ECO:0000313" key="3">
    <source>
        <dbReference type="Proteomes" id="UP001175211"/>
    </source>
</evidence>
<keyword evidence="1" id="KW-0472">Membrane</keyword>
<reference evidence="2" key="1">
    <citation type="submission" date="2023-06" db="EMBL/GenBank/DDBJ databases">
        <authorList>
            <consortium name="Lawrence Berkeley National Laboratory"/>
            <person name="Ahrendt S."/>
            <person name="Sahu N."/>
            <person name="Indic B."/>
            <person name="Wong-Bajracharya J."/>
            <person name="Merenyi Z."/>
            <person name="Ke H.-M."/>
            <person name="Monk M."/>
            <person name="Kocsube S."/>
            <person name="Drula E."/>
            <person name="Lipzen A."/>
            <person name="Balint B."/>
            <person name="Henrissat B."/>
            <person name="Andreopoulos B."/>
            <person name="Martin F.M."/>
            <person name="Harder C.B."/>
            <person name="Rigling D."/>
            <person name="Ford K.L."/>
            <person name="Foster G.D."/>
            <person name="Pangilinan J."/>
            <person name="Papanicolaou A."/>
            <person name="Barry K."/>
            <person name="LaButti K."/>
            <person name="Viragh M."/>
            <person name="Koriabine M."/>
            <person name="Yan M."/>
            <person name="Riley R."/>
            <person name="Champramary S."/>
            <person name="Plett K.L."/>
            <person name="Tsai I.J."/>
            <person name="Slot J."/>
            <person name="Sipos G."/>
            <person name="Plett J."/>
            <person name="Nagy L.G."/>
            <person name="Grigoriev I.V."/>
        </authorList>
    </citation>
    <scope>NUCLEOTIDE SEQUENCE</scope>
    <source>
        <strain evidence="2">CCBAS 213</strain>
    </source>
</reference>
<keyword evidence="1" id="KW-1133">Transmembrane helix</keyword>
<sequence length="207" mass="22120">MYSSREARSSTSVPKYSSTAVVFVLVEESPKHVSHVEQHRDTVNSSEMPPMYEMNFTRGSTVGSIKAIRHEGFKVAASAALPLFSHLHIFSIYHPKMQFKLATFVGVAFLASSVAAICPGYNFGVMDLGYDIGTGREGYAVVDDSCNQVAGAITTNVCDEPLFSCSPAPITITALHYGGQNYACRGDVNSGSCGGTAVQVCCRNDGN</sequence>
<dbReference type="RefSeq" id="XP_060327180.1">
    <property type="nucleotide sequence ID" value="XM_060483316.1"/>
</dbReference>